<dbReference type="Proteomes" id="UP001187192">
    <property type="component" value="Unassembled WGS sequence"/>
</dbReference>
<dbReference type="AlphaFoldDB" id="A0AA88A7C1"/>
<comment type="caution">
    <text evidence="1">The sequence shown here is derived from an EMBL/GenBank/DDBJ whole genome shotgun (WGS) entry which is preliminary data.</text>
</comment>
<reference evidence="1" key="1">
    <citation type="submission" date="2023-07" db="EMBL/GenBank/DDBJ databases">
        <title>draft genome sequence of fig (Ficus carica).</title>
        <authorList>
            <person name="Takahashi T."/>
            <person name="Nishimura K."/>
        </authorList>
    </citation>
    <scope>NUCLEOTIDE SEQUENCE</scope>
</reference>
<proteinExistence type="predicted"/>
<name>A0AA88A7C1_FICCA</name>
<evidence type="ECO:0000313" key="2">
    <source>
        <dbReference type="Proteomes" id="UP001187192"/>
    </source>
</evidence>
<sequence length="135" mass="14988">MVDAGGSGQEAMGRTNAFRMRKYRLLNGHRRLAHRRGLSPAVGEKESSMGRGRICSPDGLRQEIGFLRRREHTLEGGERWGKNSTQGSTKKKMRGMHSLNLLPCPASPQWGELLLCGGAANDVWESNHMCVNSQQ</sequence>
<dbReference type="EMBL" id="BTGU01002216">
    <property type="protein sequence ID" value="GMN35511.1"/>
    <property type="molecule type" value="Genomic_DNA"/>
</dbReference>
<accession>A0AA88A7C1</accession>
<protein>
    <submittedName>
        <fullName evidence="1">Uncharacterized protein</fullName>
    </submittedName>
</protein>
<keyword evidence="2" id="KW-1185">Reference proteome</keyword>
<organism evidence="1 2">
    <name type="scientific">Ficus carica</name>
    <name type="common">Common fig</name>
    <dbReference type="NCBI Taxonomy" id="3494"/>
    <lineage>
        <taxon>Eukaryota</taxon>
        <taxon>Viridiplantae</taxon>
        <taxon>Streptophyta</taxon>
        <taxon>Embryophyta</taxon>
        <taxon>Tracheophyta</taxon>
        <taxon>Spermatophyta</taxon>
        <taxon>Magnoliopsida</taxon>
        <taxon>eudicotyledons</taxon>
        <taxon>Gunneridae</taxon>
        <taxon>Pentapetalae</taxon>
        <taxon>rosids</taxon>
        <taxon>fabids</taxon>
        <taxon>Rosales</taxon>
        <taxon>Moraceae</taxon>
        <taxon>Ficeae</taxon>
        <taxon>Ficus</taxon>
    </lineage>
</organism>
<gene>
    <name evidence="1" type="ORF">TIFTF001_042236</name>
</gene>
<evidence type="ECO:0000313" key="1">
    <source>
        <dbReference type="EMBL" id="GMN35511.1"/>
    </source>
</evidence>